<evidence type="ECO:0000256" key="1">
    <source>
        <dbReference type="SAM" id="MobiDB-lite"/>
    </source>
</evidence>
<feature type="compositionally biased region" description="Acidic residues" evidence="1">
    <location>
        <begin position="198"/>
        <end position="209"/>
    </location>
</feature>
<evidence type="ECO:0000259" key="3">
    <source>
        <dbReference type="PROSITE" id="PS51082"/>
    </source>
</evidence>
<proteinExistence type="predicted"/>
<dbReference type="InterPro" id="IPR003124">
    <property type="entry name" value="WH2_dom"/>
</dbReference>
<feature type="compositionally biased region" description="Acidic residues" evidence="1">
    <location>
        <begin position="350"/>
        <end position="360"/>
    </location>
</feature>
<comment type="caution">
    <text evidence="4">The sequence shown here is derived from an EMBL/GenBank/DDBJ whole genome shotgun (WGS) entry which is preliminary data.</text>
</comment>
<accession>A0A9P1BPF8</accession>
<evidence type="ECO:0000313" key="6">
    <source>
        <dbReference type="Proteomes" id="UP001152797"/>
    </source>
</evidence>
<organism evidence="4">
    <name type="scientific">Cladocopium goreaui</name>
    <dbReference type="NCBI Taxonomy" id="2562237"/>
    <lineage>
        <taxon>Eukaryota</taxon>
        <taxon>Sar</taxon>
        <taxon>Alveolata</taxon>
        <taxon>Dinophyceae</taxon>
        <taxon>Suessiales</taxon>
        <taxon>Symbiodiniaceae</taxon>
        <taxon>Cladocopium</taxon>
    </lineage>
</organism>
<feature type="compositionally biased region" description="Low complexity" evidence="1">
    <location>
        <begin position="210"/>
        <end position="223"/>
    </location>
</feature>
<feature type="signal peptide" evidence="2">
    <location>
        <begin position="1"/>
        <end position="15"/>
    </location>
</feature>
<sequence length="360" mass="38705">MMLIRSALLLAMAMAGRLNQNVFEEGKIPCGCNNKVGLLAPKEKLQGIDIAPDAACAKPGVHASKTPGRFCSCDQGKAKNWNVAATAAQKRLDDALQPKIEALKSLMEKLQEKMGVEIDSSSIGKVKPKVTSFPRVFSNVFHIRCEFDGLGHGVINAQAPDRACEDEFATETTAEVTEPEEEPQEPLTTVEPLSTVEPEPETEGEEEEVTGSGASEASEVDAVPSPPAPPVSDSRSALLRQIQEGTKLKKTKAAPSPPTPAAPARSQLLDQIQGGVQLKPAKARELPPKPESPSTPREDLMSQIKAGIQLKPPKKRTPKAATTRPPTLLDTLKNSPKFQAMSEHMNSEAETPEEDDGDWD</sequence>
<dbReference type="EMBL" id="CAMXCT010000266">
    <property type="protein sequence ID" value="CAI3976375.1"/>
    <property type="molecule type" value="Genomic_DNA"/>
</dbReference>
<dbReference type="EMBL" id="CAMXCT030000266">
    <property type="protein sequence ID" value="CAL4763687.1"/>
    <property type="molecule type" value="Genomic_DNA"/>
</dbReference>
<keyword evidence="2" id="KW-0732">Signal</keyword>
<dbReference type="OrthoDB" id="10571419at2759"/>
<dbReference type="Pfam" id="PF02205">
    <property type="entry name" value="WH2"/>
    <property type="match status" value="3"/>
</dbReference>
<name>A0A9P1BPF8_9DINO</name>
<feature type="compositionally biased region" description="Low complexity" evidence="1">
    <location>
        <begin position="185"/>
        <end position="197"/>
    </location>
</feature>
<evidence type="ECO:0000313" key="4">
    <source>
        <dbReference type="EMBL" id="CAI3976375.1"/>
    </source>
</evidence>
<evidence type="ECO:0000256" key="2">
    <source>
        <dbReference type="SAM" id="SignalP"/>
    </source>
</evidence>
<dbReference type="SMART" id="SM00246">
    <property type="entry name" value="WH2"/>
    <property type="match status" value="3"/>
</dbReference>
<feature type="domain" description="WH2" evidence="3">
    <location>
        <begin position="296"/>
        <end position="313"/>
    </location>
</feature>
<feature type="domain" description="WH2" evidence="3">
    <location>
        <begin position="234"/>
        <end position="251"/>
    </location>
</feature>
<gene>
    <name evidence="4" type="ORF">C1SCF055_LOCUS4599</name>
</gene>
<protein>
    <recommendedName>
        <fullName evidence="3">WH2 domain-containing protein</fullName>
    </recommendedName>
</protein>
<feature type="region of interest" description="Disordered" evidence="1">
    <location>
        <begin position="166"/>
        <end position="360"/>
    </location>
</feature>
<evidence type="ECO:0000313" key="5">
    <source>
        <dbReference type="EMBL" id="CAL4763687.1"/>
    </source>
</evidence>
<feature type="domain" description="WH2" evidence="3">
    <location>
        <begin position="264"/>
        <end position="281"/>
    </location>
</feature>
<dbReference type="GO" id="GO:0003779">
    <property type="term" value="F:actin binding"/>
    <property type="evidence" value="ECO:0007669"/>
    <property type="project" value="InterPro"/>
</dbReference>
<dbReference type="Proteomes" id="UP001152797">
    <property type="component" value="Unassembled WGS sequence"/>
</dbReference>
<dbReference type="PROSITE" id="PS51082">
    <property type="entry name" value="WH2"/>
    <property type="match status" value="3"/>
</dbReference>
<reference evidence="4" key="1">
    <citation type="submission" date="2022-10" db="EMBL/GenBank/DDBJ databases">
        <authorList>
            <person name="Chen Y."/>
            <person name="Dougan E. K."/>
            <person name="Chan C."/>
            <person name="Rhodes N."/>
            <person name="Thang M."/>
        </authorList>
    </citation>
    <scope>NUCLEOTIDE SEQUENCE</scope>
</reference>
<dbReference type="EMBL" id="CAMXCT020000266">
    <property type="protein sequence ID" value="CAL1129750.1"/>
    <property type="molecule type" value="Genomic_DNA"/>
</dbReference>
<dbReference type="AlphaFoldDB" id="A0A9P1BPF8"/>
<feature type="chain" id="PRO_5043269684" description="WH2 domain-containing protein" evidence="2">
    <location>
        <begin position="16"/>
        <end position="360"/>
    </location>
</feature>
<reference evidence="5 6" key="2">
    <citation type="submission" date="2024-05" db="EMBL/GenBank/DDBJ databases">
        <authorList>
            <person name="Chen Y."/>
            <person name="Shah S."/>
            <person name="Dougan E. K."/>
            <person name="Thang M."/>
            <person name="Chan C."/>
        </authorList>
    </citation>
    <scope>NUCLEOTIDE SEQUENCE [LARGE SCALE GENOMIC DNA]</scope>
</reference>
<keyword evidence="6" id="KW-1185">Reference proteome</keyword>